<comment type="caution">
    <text evidence="1">The sequence shown here is derived from an EMBL/GenBank/DDBJ whole genome shotgun (WGS) entry which is preliminary data.</text>
</comment>
<dbReference type="Proteomes" id="UP000629468">
    <property type="component" value="Unassembled WGS sequence"/>
</dbReference>
<protein>
    <submittedName>
        <fullName evidence="1">Uncharacterized protein</fullName>
    </submittedName>
</protein>
<gene>
    <name evidence="1" type="ORF">Agabi119p4_8517</name>
</gene>
<proteinExistence type="predicted"/>
<name>A0A8H7EYK9_AGABI</name>
<accession>A0A8H7EYK9</accession>
<organism evidence="1 2">
    <name type="scientific">Agaricus bisporus var. burnettii</name>
    <dbReference type="NCBI Taxonomy" id="192524"/>
    <lineage>
        <taxon>Eukaryota</taxon>
        <taxon>Fungi</taxon>
        <taxon>Dikarya</taxon>
        <taxon>Basidiomycota</taxon>
        <taxon>Agaricomycotina</taxon>
        <taxon>Agaricomycetes</taxon>
        <taxon>Agaricomycetidae</taxon>
        <taxon>Agaricales</taxon>
        <taxon>Agaricineae</taxon>
        <taxon>Agaricaceae</taxon>
        <taxon>Agaricus</taxon>
    </lineage>
</organism>
<evidence type="ECO:0000313" key="2">
    <source>
        <dbReference type="Proteomes" id="UP000629468"/>
    </source>
</evidence>
<dbReference type="EMBL" id="JABXXO010000011">
    <property type="protein sequence ID" value="KAF7763980.1"/>
    <property type="molecule type" value="Genomic_DNA"/>
</dbReference>
<sequence length="134" mass="15542">MRLVHKFRADQGMLEVRAGPKARGLSGKPRRYQEQQRRLSGGQVCHRVRGTCRRVYRESWWREGWHIGQRLGVSFKCSHEPQYHWPLIQPFRPAIPTSGLCSVPATKSSEEAQPKPACTVRRDRLQVHKSINQC</sequence>
<evidence type="ECO:0000313" key="1">
    <source>
        <dbReference type="EMBL" id="KAF7763980.1"/>
    </source>
</evidence>
<reference evidence="1 2" key="1">
    <citation type="journal article" name="Sci. Rep.">
        <title>Telomere-to-telomere assembled and centromere annotated genomes of the two main subspecies of the button mushroom Agaricus bisporus reveal especially polymorphic chromosome ends.</title>
        <authorList>
            <person name="Sonnenberg A.S.M."/>
            <person name="Sedaghat-Telgerd N."/>
            <person name="Lavrijssen B."/>
            <person name="Ohm R.A."/>
            <person name="Hendrickx P.M."/>
            <person name="Scholtmeijer K."/>
            <person name="Baars J.J.P."/>
            <person name="van Peer A."/>
        </authorList>
    </citation>
    <scope>NUCLEOTIDE SEQUENCE [LARGE SCALE GENOMIC DNA]</scope>
    <source>
        <strain evidence="1 2">H119_p4</strain>
    </source>
</reference>
<dbReference type="AlphaFoldDB" id="A0A8H7EYK9"/>